<gene>
    <name evidence="2" type="ORF">ACIBG2_36150</name>
</gene>
<dbReference type="InterPro" id="IPR051781">
    <property type="entry name" value="Metallo-dep_Hydrolase"/>
</dbReference>
<dbReference type="PANTHER" id="PTHR43135:SF3">
    <property type="entry name" value="ALPHA-D-RIBOSE 1-METHYLPHOSPHONATE 5-TRIPHOSPHATE DIPHOSPHATASE"/>
    <property type="match status" value="1"/>
</dbReference>
<keyword evidence="3" id="KW-1185">Reference proteome</keyword>
<dbReference type="RefSeq" id="WP_397088435.1">
    <property type="nucleotide sequence ID" value="NZ_JBITGY010000010.1"/>
</dbReference>
<dbReference type="Pfam" id="PF01979">
    <property type="entry name" value="Amidohydro_1"/>
    <property type="match status" value="1"/>
</dbReference>
<reference evidence="2 3" key="1">
    <citation type="submission" date="2024-10" db="EMBL/GenBank/DDBJ databases">
        <title>The Natural Products Discovery Center: Release of the First 8490 Sequenced Strains for Exploring Actinobacteria Biosynthetic Diversity.</title>
        <authorList>
            <person name="Kalkreuter E."/>
            <person name="Kautsar S.A."/>
            <person name="Yang D."/>
            <person name="Bader C.D."/>
            <person name="Teijaro C.N."/>
            <person name="Fluegel L."/>
            <person name="Davis C.M."/>
            <person name="Simpson J.R."/>
            <person name="Lauterbach L."/>
            <person name="Steele A.D."/>
            <person name="Gui C."/>
            <person name="Meng S."/>
            <person name="Li G."/>
            <person name="Viehrig K."/>
            <person name="Ye F."/>
            <person name="Su P."/>
            <person name="Kiefer A.F."/>
            <person name="Nichols A."/>
            <person name="Cepeda A.J."/>
            <person name="Yan W."/>
            <person name="Fan B."/>
            <person name="Jiang Y."/>
            <person name="Adhikari A."/>
            <person name="Zheng C.-J."/>
            <person name="Schuster L."/>
            <person name="Cowan T.M."/>
            <person name="Smanski M.J."/>
            <person name="Chevrette M.G."/>
            <person name="De Carvalho L.P.S."/>
            <person name="Shen B."/>
        </authorList>
    </citation>
    <scope>NUCLEOTIDE SEQUENCE [LARGE SCALE GENOMIC DNA]</scope>
    <source>
        <strain evidence="2 3">NPDC050545</strain>
    </source>
</reference>
<dbReference type="Gene3D" id="2.30.40.10">
    <property type="entry name" value="Urease, subunit C, domain 1"/>
    <property type="match status" value="2"/>
</dbReference>
<dbReference type="Gene3D" id="3.20.20.140">
    <property type="entry name" value="Metal-dependent hydrolases"/>
    <property type="match status" value="2"/>
</dbReference>
<dbReference type="SUPFAM" id="SSF51556">
    <property type="entry name" value="Metallo-dependent hydrolases"/>
    <property type="match status" value="1"/>
</dbReference>
<protein>
    <submittedName>
        <fullName evidence="2">Amidohydrolase family protein</fullName>
    </submittedName>
</protein>
<comment type="caution">
    <text evidence="2">The sequence shown here is derived from an EMBL/GenBank/DDBJ whole genome shotgun (WGS) entry which is preliminary data.</text>
</comment>
<dbReference type="InterPro" id="IPR011059">
    <property type="entry name" value="Metal-dep_hydrolase_composite"/>
</dbReference>
<dbReference type="InterPro" id="IPR006680">
    <property type="entry name" value="Amidohydro-rel"/>
</dbReference>
<name>A0ABW7Z439_9ACTN</name>
<dbReference type="InterPro" id="IPR032466">
    <property type="entry name" value="Metal_Hydrolase"/>
</dbReference>
<feature type="domain" description="Amidohydrolase-related" evidence="1">
    <location>
        <begin position="54"/>
        <end position="434"/>
    </location>
</feature>
<evidence type="ECO:0000313" key="2">
    <source>
        <dbReference type="EMBL" id="MFI6502858.1"/>
    </source>
</evidence>
<dbReference type="SUPFAM" id="SSF51338">
    <property type="entry name" value="Composite domain of metallo-dependent hydrolases"/>
    <property type="match status" value="1"/>
</dbReference>
<evidence type="ECO:0000259" key="1">
    <source>
        <dbReference type="Pfam" id="PF01979"/>
    </source>
</evidence>
<sequence length="456" mass="49602">MNYALTHVTVIDATGAAPKPGQTILIRDGRIAAVGADVPIPEDVDVVDLTGKHVIPGLADMHVHLEDMPGDVLKLFLAAGVTTVREMAGLPFHHEWRSKIGSGLMQGPRMTIGSKIIDGSPTLWTQMPAPFWVEVADPGQARAQVRLAAEEGADFIKVYSRLSRESYFAIVDEAGKAGLPYAGHIPDAVPITEAVAAGQRSFEHVHALFAALSRNDAALLQAQADLKTEGPDHYTSWLREIYETDWLGANTVDPYKADRVFQSLIGGDAYFTPTLVVHEAVDQPAIVSVRDPDLKYLPQDRPALWEYITQTMFASGRQAQEGAERRLLFQRRLEIVKVMDQAGVPLLAGSDTSPLTVPGFGLHREMELMAAAGIPPMRVLQAATRNAARFLGTLADLGTVEEGKLADLVVLDGDPLADIGNVRRVHSVVYGGRLITPDDRRRMLEEVEQAARRPVA</sequence>
<organism evidence="2 3">
    <name type="scientific">Nonomuraea typhae</name>
    <dbReference type="NCBI Taxonomy" id="2603600"/>
    <lineage>
        <taxon>Bacteria</taxon>
        <taxon>Bacillati</taxon>
        <taxon>Actinomycetota</taxon>
        <taxon>Actinomycetes</taxon>
        <taxon>Streptosporangiales</taxon>
        <taxon>Streptosporangiaceae</taxon>
        <taxon>Nonomuraea</taxon>
    </lineage>
</organism>
<accession>A0ABW7Z439</accession>
<dbReference type="Proteomes" id="UP001612741">
    <property type="component" value="Unassembled WGS sequence"/>
</dbReference>
<proteinExistence type="predicted"/>
<dbReference type="PANTHER" id="PTHR43135">
    <property type="entry name" value="ALPHA-D-RIBOSE 1-METHYLPHOSPHONATE 5-TRIPHOSPHATE DIPHOSPHATASE"/>
    <property type="match status" value="1"/>
</dbReference>
<dbReference type="EMBL" id="JBITGY010000010">
    <property type="protein sequence ID" value="MFI6502858.1"/>
    <property type="molecule type" value="Genomic_DNA"/>
</dbReference>
<evidence type="ECO:0000313" key="3">
    <source>
        <dbReference type="Proteomes" id="UP001612741"/>
    </source>
</evidence>